<reference evidence="2 3" key="2">
    <citation type="submission" date="2024-10" db="EMBL/GenBank/DDBJ databases">
        <authorList>
            <person name="Ryan C."/>
        </authorList>
    </citation>
    <scope>NUCLEOTIDE SEQUENCE [LARGE SCALE GENOMIC DNA]</scope>
</reference>
<name>A0ABC9G8L5_9POAL</name>
<dbReference type="InterPro" id="IPR001810">
    <property type="entry name" value="F-box_dom"/>
</dbReference>
<evidence type="ECO:0000313" key="2">
    <source>
        <dbReference type="EMBL" id="CAL5089869.1"/>
    </source>
</evidence>
<feature type="domain" description="F-box" evidence="1">
    <location>
        <begin position="8"/>
        <end position="48"/>
    </location>
</feature>
<dbReference type="Proteomes" id="UP001497457">
    <property type="component" value="Chromosome 8b"/>
</dbReference>
<evidence type="ECO:0000313" key="3">
    <source>
        <dbReference type="Proteomes" id="UP001497457"/>
    </source>
</evidence>
<dbReference type="SUPFAM" id="SSF81383">
    <property type="entry name" value="F-box domain"/>
    <property type="match status" value="1"/>
</dbReference>
<dbReference type="PANTHER" id="PTHR32133">
    <property type="entry name" value="OS07G0120400 PROTEIN"/>
    <property type="match status" value="1"/>
</dbReference>
<gene>
    <name evidence="2" type="ORF">URODEC1_LOCUS113578</name>
</gene>
<dbReference type="Gene3D" id="1.20.1280.50">
    <property type="match status" value="1"/>
</dbReference>
<proteinExistence type="predicted"/>
<organism evidence="2 3">
    <name type="scientific">Urochloa decumbens</name>
    <dbReference type="NCBI Taxonomy" id="240449"/>
    <lineage>
        <taxon>Eukaryota</taxon>
        <taxon>Viridiplantae</taxon>
        <taxon>Streptophyta</taxon>
        <taxon>Embryophyta</taxon>
        <taxon>Tracheophyta</taxon>
        <taxon>Spermatophyta</taxon>
        <taxon>Magnoliopsida</taxon>
        <taxon>Liliopsida</taxon>
        <taxon>Poales</taxon>
        <taxon>Poaceae</taxon>
        <taxon>PACMAD clade</taxon>
        <taxon>Panicoideae</taxon>
        <taxon>Panicodae</taxon>
        <taxon>Paniceae</taxon>
        <taxon>Melinidinae</taxon>
        <taxon>Urochloa</taxon>
    </lineage>
</organism>
<reference evidence="3" key="1">
    <citation type="submission" date="2024-06" db="EMBL/GenBank/DDBJ databases">
        <authorList>
            <person name="Ryan C."/>
        </authorList>
    </citation>
    <scope>NUCLEOTIDE SEQUENCE [LARGE SCALE GENOMIC DNA]</scope>
</reference>
<dbReference type="EMBL" id="OZ075118">
    <property type="protein sequence ID" value="CAL5089869.1"/>
    <property type="molecule type" value="Genomic_DNA"/>
</dbReference>
<dbReference type="Pfam" id="PF00646">
    <property type="entry name" value="F-box"/>
    <property type="match status" value="1"/>
</dbReference>
<sequence>MPPPPPALVDDLVEEILLRLRPDDPAQLLRAALVCKRWGRIVSDAGFGRRFRSFHYRSPPMLGFFCKVGGHNRFVRTSSSCPRIADHRSDRVLDARQGRVLVKLSPSRDRECDLAVWDPITGERRNLPTLQRFTDNYNASVICAGGGTCDRHSCHCKEFLVVFIGTDDYTATIFSCVYSNALYYHYQIQMGNEILKYDLGTKAFSVIHHLPPPRYGDYYYKYIAPMATEDGGIGVVGVEGTRLLLWSWNTGQARWVESKTIRLRKRLPAGFCPMPDSLAIPDGTGVLLVVTVDGIFSIDLKTLKARFLFRDYACTKNIVPFVSFYTPALGESSSGVGQRAGASSA</sequence>
<accession>A0ABC9G8L5</accession>
<dbReference type="SUPFAM" id="SSF50969">
    <property type="entry name" value="YVTN repeat-like/Quinoprotein amine dehydrogenase"/>
    <property type="match status" value="1"/>
</dbReference>
<dbReference type="AlphaFoldDB" id="A0ABC9G8L5"/>
<protein>
    <recommendedName>
        <fullName evidence="1">F-box domain-containing protein</fullName>
    </recommendedName>
</protein>
<keyword evidence="3" id="KW-1185">Reference proteome</keyword>
<evidence type="ECO:0000259" key="1">
    <source>
        <dbReference type="Pfam" id="PF00646"/>
    </source>
</evidence>
<dbReference type="InterPro" id="IPR011044">
    <property type="entry name" value="Quino_amine_DH_bsu"/>
</dbReference>
<dbReference type="InterPro" id="IPR036047">
    <property type="entry name" value="F-box-like_dom_sf"/>
</dbReference>